<name>M7BZZ2_CHEMY</name>
<evidence type="ECO:0000313" key="2">
    <source>
        <dbReference type="Proteomes" id="UP000031443"/>
    </source>
</evidence>
<reference evidence="2" key="1">
    <citation type="journal article" date="2013" name="Nat. Genet.">
        <title>The draft genomes of soft-shell turtle and green sea turtle yield insights into the development and evolution of the turtle-specific body plan.</title>
        <authorList>
            <person name="Wang Z."/>
            <person name="Pascual-Anaya J."/>
            <person name="Zadissa A."/>
            <person name="Li W."/>
            <person name="Niimura Y."/>
            <person name="Huang Z."/>
            <person name="Li C."/>
            <person name="White S."/>
            <person name="Xiong Z."/>
            <person name="Fang D."/>
            <person name="Wang B."/>
            <person name="Ming Y."/>
            <person name="Chen Y."/>
            <person name="Zheng Y."/>
            <person name="Kuraku S."/>
            <person name="Pignatelli M."/>
            <person name="Herrero J."/>
            <person name="Beal K."/>
            <person name="Nozawa M."/>
            <person name="Li Q."/>
            <person name="Wang J."/>
            <person name="Zhang H."/>
            <person name="Yu L."/>
            <person name="Shigenobu S."/>
            <person name="Wang J."/>
            <person name="Liu J."/>
            <person name="Flicek P."/>
            <person name="Searle S."/>
            <person name="Wang J."/>
            <person name="Kuratani S."/>
            <person name="Yin Y."/>
            <person name="Aken B."/>
            <person name="Zhang G."/>
            <person name="Irie N."/>
        </authorList>
    </citation>
    <scope>NUCLEOTIDE SEQUENCE [LARGE SCALE GENOMIC DNA]</scope>
</reference>
<evidence type="ECO:0000313" key="1">
    <source>
        <dbReference type="EMBL" id="EMP33697.1"/>
    </source>
</evidence>
<sequence>MSAQLVARDVTALLGSGTHSCCALPSIPGALQRRHSGPAQSAYGNPPSWRCNVLAAGTLVTPACSDVSPTVESLAPSLRVATGTIYCTPCLHSAATPSTAHSGLLASAGSLLARERPLSMAVSCLASPRSQGDPGKYKKGRDATAVLTPLLICDWT</sequence>
<keyword evidence="2" id="KW-1185">Reference proteome</keyword>
<proteinExistence type="predicted"/>
<dbReference type="EMBL" id="KB535242">
    <property type="protein sequence ID" value="EMP33697.1"/>
    <property type="molecule type" value="Genomic_DNA"/>
</dbReference>
<dbReference type="AlphaFoldDB" id="M7BZZ2"/>
<dbReference type="Proteomes" id="UP000031443">
    <property type="component" value="Unassembled WGS sequence"/>
</dbReference>
<organism evidence="1 2">
    <name type="scientific">Chelonia mydas</name>
    <name type="common">Green sea-turtle</name>
    <name type="synonym">Chelonia agassizi</name>
    <dbReference type="NCBI Taxonomy" id="8469"/>
    <lineage>
        <taxon>Eukaryota</taxon>
        <taxon>Metazoa</taxon>
        <taxon>Chordata</taxon>
        <taxon>Craniata</taxon>
        <taxon>Vertebrata</taxon>
        <taxon>Euteleostomi</taxon>
        <taxon>Archelosauria</taxon>
        <taxon>Testudinata</taxon>
        <taxon>Testudines</taxon>
        <taxon>Cryptodira</taxon>
        <taxon>Durocryptodira</taxon>
        <taxon>Americhelydia</taxon>
        <taxon>Chelonioidea</taxon>
        <taxon>Cheloniidae</taxon>
        <taxon>Chelonia</taxon>
    </lineage>
</organism>
<gene>
    <name evidence="1" type="ORF">UY3_09156</name>
</gene>
<accession>M7BZZ2</accession>
<protein>
    <submittedName>
        <fullName evidence="1">Uncharacterized protein</fullName>
    </submittedName>
</protein>